<dbReference type="EMBL" id="BK016184">
    <property type="protein sequence ID" value="DAG00872.1"/>
    <property type="molecule type" value="Genomic_DNA"/>
</dbReference>
<proteinExistence type="predicted"/>
<sequence>MATKTQIKNYIKDRVYTNTKQAITGNSLQETLCRVVDDLELGSSTGGVEKNYVDSQDKMTLDEAKKYTDAKVAGGGEALLTWRYSTVASKDAPLDPDMAPDLWHAAPQTADDHWAALKETGGKWTIWPTTAIDGSDGRGIRDTDTTYVLSDQGVNPPQSGWSESIPEIVEGKYLWSRTITTYTDNTQDTIYTVTYIGRDGNDGKNGKSVNIKGSLAGINDLPTSPTPSENDGYIIGEDLWVYTGTSLENDKNHNGFTNVGKVSVKGDSACLHIAWANTLAPDYENFTTQKPRGQRFRYMGSYVDYSEDPSTCVDSENPEDYYWQEVIGEQGESVIVADIDDMMKAVALTYDGKTISAMTFSPVVSMWYGVQQLTLDRLEARVVGTNYANNVIVVPNKTTGVVSVSFNEGVELSTFHVDITVAATVNEIQYVKLLTFNVLCAKAGAPGEDAVLYKLEPSTKSIKRYSDGSVSDLTISCKKIKIVGKVKSDTTDGTLYYKIDANDQQVYTGAIDTSLISSKIHFEYIVNDVLWDIEDIYIVEDGSIPKVVDTKYSYAITMNHVIPSDDSWTEPAHLEDSTPIEGLPGQYLWTKVIYTWSDGTVTYSISYSRCGFDGKDGKTKPSVVTYKGVWKSDGLYTGTETDESIIVDIVYFTSAGAVDGKYYMAIQTKKFVNESTPQPDTDAGKAYWSAFQGQYANIATDFLFSQQVVSNLIQAININATKINADKIDTDDLVARKVRTNDSGDLISIENNKVSAISSNSNVLSINPSVDIESSIGPENDSTVTYDGNKAIISKTISTSSISIGSGNDVELTTISRKAFNGYNKSIAAGDNKIKVSMSGAGPTKLSIKFSIIAIGNAATALPITIASGYLETSSIYSGYIDIKSTGAKNIPLSYGDVFTIKASCTYTINKPNSNSTFISAHIANRGTVKIFDNDNMLIGKNGMRIGSNLGGQQVSMGVNDESDDIFTISSESSPILTVGGAIKVNTDRRGLIELKNPMVYDLGKNTSIDSVNMNNIYYCFQNGIPVYIKGVYIATFGSVSRIIDYMARIEDRYSTNTTTTSGECVFLATCGLHNVDRSSLSETTDYRLNIFITGPINSISNEPFTGPSAVTIYQHTV</sequence>
<organism evidence="1">
    <name type="scientific">CrAss-like virus sp. ctelJ1</name>
    <dbReference type="NCBI Taxonomy" id="2825838"/>
    <lineage>
        <taxon>Viruses</taxon>
        <taxon>Duplodnaviria</taxon>
        <taxon>Heunggongvirae</taxon>
        <taxon>Uroviricota</taxon>
        <taxon>Caudoviricetes</taxon>
        <taxon>Crassvirales</taxon>
    </lineage>
</organism>
<reference evidence="1" key="1">
    <citation type="journal article" date="2021" name="Proc. Natl. Acad. Sci. U.S.A.">
        <title>A Catalog of Tens of Thousands of Viruses from Human Metagenomes Reveals Hidden Associations with Chronic Diseases.</title>
        <authorList>
            <person name="Tisza M.J."/>
            <person name="Buck C.B."/>
        </authorList>
    </citation>
    <scope>NUCLEOTIDE SEQUENCE</scope>
    <source>
        <strain evidence="1">CtelJ1</strain>
    </source>
</reference>
<protein>
    <submittedName>
        <fullName evidence="1">Tail protein</fullName>
    </submittedName>
</protein>
<accession>A0A8S5V298</accession>
<name>A0A8S5V298_9CAUD</name>
<evidence type="ECO:0000313" key="1">
    <source>
        <dbReference type="EMBL" id="DAG00872.1"/>
    </source>
</evidence>